<dbReference type="AlphaFoldDB" id="A0A9D5UB26"/>
<name>A0A9D5UB26_9CELL</name>
<accession>A0A9D5UB26</accession>
<proteinExistence type="predicted"/>
<dbReference type="EMBL" id="JACSPN010000017">
    <property type="protein sequence ID" value="MBE7701255.1"/>
    <property type="molecule type" value="Genomic_DNA"/>
</dbReference>
<reference evidence="2 3" key="1">
    <citation type="submission" date="2020-08" db="EMBL/GenBank/DDBJ databases">
        <title>A Genomic Blueprint of the Chicken Gut Microbiome.</title>
        <authorList>
            <person name="Gilroy R."/>
            <person name="Ravi A."/>
            <person name="Getino M."/>
            <person name="Pursley I."/>
            <person name="Horton D.L."/>
            <person name="Alikhan N.-F."/>
            <person name="Baker D."/>
            <person name="Gharbi K."/>
            <person name="Hall N."/>
            <person name="Watson M."/>
            <person name="Adriaenssens E.M."/>
            <person name="Foster-Nyarko E."/>
            <person name="Jarju S."/>
            <person name="Secka A."/>
            <person name="Antonio M."/>
            <person name="Oren A."/>
            <person name="Chaudhuri R."/>
            <person name="La Ragione R.M."/>
            <person name="Hildebrand F."/>
            <person name="Pallen M.J."/>
        </authorList>
    </citation>
    <scope>NUCLEOTIDE SEQUENCE [LARGE SCALE GENOMIC DNA]</scope>
    <source>
        <strain evidence="2 3">Sa1BUA8</strain>
    </source>
</reference>
<dbReference type="Proteomes" id="UP000822993">
    <property type="component" value="Unassembled WGS sequence"/>
</dbReference>
<feature type="transmembrane region" description="Helical" evidence="1">
    <location>
        <begin position="12"/>
        <end position="30"/>
    </location>
</feature>
<keyword evidence="1" id="KW-1133">Transmembrane helix</keyword>
<evidence type="ECO:0000313" key="3">
    <source>
        <dbReference type="Proteomes" id="UP000822993"/>
    </source>
</evidence>
<gene>
    <name evidence="2" type="ORF">H9623_13210</name>
</gene>
<comment type="caution">
    <text evidence="2">The sequence shown here is derived from an EMBL/GenBank/DDBJ whole genome shotgun (WGS) entry which is preliminary data.</text>
</comment>
<evidence type="ECO:0000256" key="1">
    <source>
        <dbReference type="SAM" id="Phobius"/>
    </source>
</evidence>
<evidence type="ECO:0000313" key="2">
    <source>
        <dbReference type="EMBL" id="MBE7701255.1"/>
    </source>
</evidence>
<keyword evidence="1" id="KW-0472">Membrane</keyword>
<dbReference type="RefSeq" id="WP_193720514.1">
    <property type="nucleotide sequence ID" value="NZ_JACSPN010000017.1"/>
</dbReference>
<sequence length="64" mass="6985">MTAPSDLKPVGYQLWFALGALVLGILLAVAQVPVVPFLLIVCAVIWGVIGITRAVKIHRYVTRR</sequence>
<protein>
    <submittedName>
        <fullName evidence="2">Uncharacterized protein</fullName>
    </submittedName>
</protein>
<organism evidence="2 3">
    <name type="scientific">Oerskovia douganii</name>
    <dbReference type="NCBI Taxonomy" id="2762210"/>
    <lineage>
        <taxon>Bacteria</taxon>
        <taxon>Bacillati</taxon>
        <taxon>Actinomycetota</taxon>
        <taxon>Actinomycetes</taxon>
        <taxon>Micrococcales</taxon>
        <taxon>Cellulomonadaceae</taxon>
        <taxon>Oerskovia</taxon>
    </lineage>
</organism>
<keyword evidence="1" id="KW-0812">Transmembrane</keyword>
<keyword evidence="3" id="KW-1185">Reference proteome</keyword>